<dbReference type="Proteomes" id="UP000591735">
    <property type="component" value="Unassembled WGS sequence"/>
</dbReference>
<keyword evidence="1" id="KW-1133">Transmembrane helix</keyword>
<name>A0A840U437_9GAMM</name>
<keyword evidence="3" id="KW-1185">Reference proteome</keyword>
<evidence type="ECO:0000313" key="3">
    <source>
        <dbReference type="Proteomes" id="UP000591735"/>
    </source>
</evidence>
<keyword evidence="1" id="KW-0812">Transmembrane</keyword>
<evidence type="ECO:0000313" key="2">
    <source>
        <dbReference type="EMBL" id="MBB5320474.1"/>
    </source>
</evidence>
<dbReference type="AlphaFoldDB" id="A0A840U437"/>
<organism evidence="2 3">
    <name type="scientific">Marinobacter oulmenensis</name>
    <dbReference type="NCBI Taxonomy" id="643747"/>
    <lineage>
        <taxon>Bacteria</taxon>
        <taxon>Pseudomonadati</taxon>
        <taxon>Pseudomonadota</taxon>
        <taxon>Gammaproteobacteria</taxon>
        <taxon>Pseudomonadales</taxon>
        <taxon>Marinobacteraceae</taxon>
        <taxon>Marinobacter</taxon>
    </lineage>
</organism>
<protein>
    <submittedName>
        <fullName evidence="2">Uncharacterized protein</fullName>
    </submittedName>
</protein>
<feature type="transmembrane region" description="Helical" evidence="1">
    <location>
        <begin position="42"/>
        <end position="62"/>
    </location>
</feature>
<dbReference type="EMBL" id="JACHFE010000002">
    <property type="protein sequence ID" value="MBB5320474.1"/>
    <property type="molecule type" value="Genomic_DNA"/>
</dbReference>
<keyword evidence="1" id="KW-0472">Membrane</keyword>
<sequence length="69" mass="7698">MKLTPQQLDAWRIVPRLLVAMYGVMVWRIVEWFMTLPDPTAPQSAFVSTVVGAGAAWFGLYVNSGGNRE</sequence>
<dbReference type="RefSeq" id="WP_183700304.1">
    <property type="nucleotide sequence ID" value="NZ_JACHFE010000002.1"/>
</dbReference>
<comment type="caution">
    <text evidence="2">The sequence shown here is derived from an EMBL/GenBank/DDBJ whole genome shotgun (WGS) entry which is preliminary data.</text>
</comment>
<feature type="transmembrane region" description="Helical" evidence="1">
    <location>
        <begin position="12"/>
        <end position="30"/>
    </location>
</feature>
<reference evidence="2 3" key="1">
    <citation type="submission" date="2020-08" db="EMBL/GenBank/DDBJ databases">
        <title>Genomic Encyclopedia of Type Strains, Phase IV (KMG-IV): sequencing the most valuable type-strain genomes for metagenomic binning, comparative biology and taxonomic classification.</title>
        <authorList>
            <person name="Goeker M."/>
        </authorList>
    </citation>
    <scope>NUCLEOTIDE SEQUENCE [LARGE SCALE GENOMIC DNA]</scope>
    <source>
        <strain evidence="2 3">DSM 22359</strain>
    </source>
</reference>
<gene>
    <name evidence="2" type="ORF">HNR38_000946</name>
</gene>
<accession>A0A840U437</accession>
<evidence type="ECO:0000256" key="1">
    <source>
        <dbReference type="SAM" id="Phobius"/>
    </source>
</evidence>
<proteinExistence type="predicted"/>